<reference evidence="3 4" key="1">
    <citation type="submission" date="2018-07" db="EMBL/GenBank/DDBJ databases">
        <title>Genomic Encyclopedia of Type Strains, Phase IV (KMG-IV): sequencing the most valuable type-strain genomes for metagenomic binning, comparative biology and taxonomic classification.</title>
        <authorList>
            <person name="Goeker M."/>
        </authorList>
    </citation>
    <scope>NUCLEOTIDE SEQUENCE [LARGE SCALE GENOMIC DNA]</scope>
    <source>
        <strain evidence="3 4">DSM 21634</strain>
    </source>
</reference>
<evidence type="ECO:0000259" key="2">
    <source>
        <dbReference type="Pfam" id="PF04773"/>
    </source>
</evidence>
<gene>
    <name evidence="3" type="ORF">DES41_10937</name>
</gene>
<keyword evidence="4" id="KW-1185">Reference proteome</keyword>
<sequence>MKQLLLILGAALALAAGNAMAQAAGYVKTASGQASIVSSGKTMPARAGMALAVGDVVRTGADGSLGITLKDNTMLSFGPSTTFTLEDFLFAPAEGGLQLGGSIGAGSLQYVSGAIARLKPEAVRIKTPTGIIGVRGTRFVAVVQP</sequence>
<keyword evidence="1" id="KW-0732">Signal</keyword>
<feature type="domain" description="FecR protein" evidence="2">
    <location>
        <begin position="55"/>
        <end position="141"/>
    </location>
</feature>
<dbReference type="RefSeq" id="WP_114470836.1">
    <property type="nucleotide sequence ID" value="NZ_QPJK01000009.1"/>
</dbReference>
<evidence type="ECO:0000256" key="1">
    <source>
        <dbReference type="SAM" id="SignalP"/>
    </source>
</evidence>
<name>A0A368XMQ7_9BURK</name>
<dbReference type="InterPro" id="IPR006860">
    <property type="entry name" value="FecR"/>
</dbReference>
<dbReference type="OrthoDB" id="369729at2"/>
<evidence type="ECO:0000313" key="4">
    <source>
        <dbReference type="Proteomes" id="UP000252884"/>
    </source>
</evidence>
<feature type="signal peptide" evidence="1">
    <location>
        <begin position="1"/>
        <end position="21"/>
    </location>
</feature>
<protein>
    <submittedName>
        <fullName evidence="3">FecR family protein</fullName>
    </submittedName>
</protein>
<feature type="chain" id="PRO_5016820176" evidence="1">
    <location>
        <begin position="22"/>
        <end position="145"/>
    </location>
</feature>
<dbReference type="PANTHER" id="PTHR38731">
    <property type="entry name" value="LIPL45-RELATED LIPOPROTEIN-RELATED"/>
    <property type="match status" value="1"/>
</dbReference>
<accession>A0A368XMQ7</accession>
<dbReference type="Proteomes" id="UP000252884">
    <property type="component" value="Unassembled WGS sequence"/>
</dbReference>
<comment type="caution">
    <text evidence="3">The sequence shown here is derived from an EMBL/GenBank/DDBJ whole genome shotgun (WGS) entry which is preliminary data.</text>
</comment>
<organism evidence="3 4">
    <name type="scientific">Pseudorhodoferax soli</name>
    <dbReference type="NCBI Taxonomy" id="545864"/>
    <lineage>
        <taxon>Bacteria</taxon>
        <taxon>Pseudomonadati</taxon>
        <taxon>Pseudomonadota</taxon>
        <taxon>Betaproteobacteria</taxon>
        <taxon>Burkholderiales</taxon>
        <taxon>Comamonadaceae</taxon>
    </lineage>
</organism>
<proteinExistence type="predicted"/>
<dbReference type="EMBL" id="QPJK01000009">
    <property type="protein sequence ID" value="RCW67314.1"/>
    <property type="molecule type" value="Genomic_DNA"/>
</dbReference>
<evidence type="ECO:0000313" key="3">
    <source>
        <dbReference type="EMBL" id="RCW67314.1"/>
    </source>
</evidence>
<dbReference type="Pfam" id="PF04773">
    <property type="entry name" value="FecR"/>
    <property type="match status" value="1"/>
</dbReference>
<dbReference type="AlphaFoldDB" id="A0A368XMQ7"/>